<reference evidence="2 4" key="2">
    <citation type="journal article" date="2008" name="Nature">
        <title>The Phaeodactylum genome reveals the evolutionary history of diatom genomes.</title>
        <authorList>
            <person name="Bowler C."/>
            <person name="Allen A.E."/>
            <person name="Badger J.H."/>
            <person name="Grimwood J."/>
            <person name="Jabbari K."/>
            <person name="Kuo A."/>
            <person name="Maheswari U."/>
            <person name="Martens C."/>
            <person name="Maumus F."/>
            <person name="Otillar R.P."/>
            <person name="Rayko E."/>
            <person name="Salamov A."/>
            <person name="Vandepoele K."/>
            <person name="Beszteri B."/>
            <person name="Gruber A."/>
            <person name="Heijde M."/>
            <person name="Katinka M."/>
            <person name="Mock T."/>
            <person name="Valentin K."/>
            <person name="Verret F."/>
            <person name="Berges J.A."/>
            <person name="Brownlee C."/>
            <person name="Cadoret J.P."/>
            <person name="Chiovitti A."/>
            <person name="Choi C.J."/>
            <person name="Coesel S."/>
            <person name="De Martino A."/>
            <person name="Detter J.C."/>
            <person name="Durkin C."/>
            <person name="Falciatore A."/>
            <person name="Fournet J."/>
            <person name="Haruta M."/>
            <person name="Huysman M.J."/>
            <person name="Jenkins B.D."/>
            <person name="Jiroutova K."/>
            <person name="Jorgensen R.E."/>
            <person name="Joubert Y."/>
            <person name="Kaplan A."/>
            <person name="Kroger N."/>
            <person name="Kroth P.G."/>
            <person name="La Roche J."/>
            <person name="Lindquist E."/>
            <person name="Lommer M."/>
            <person name="Martin-Jezequel V."/>
            <person name="Lopez P.J."/>
            <person name="Lucas S."/>
            <person name="Mangogna M."/>
            <person name="McGinnis K."/>
            <person name="Medlin L.K."/>
            <person name="Montsant A."/>
            <person name="Oudot-Le Secq M.P."/>
            <person name="Napoli C."/>
            <person name="Obornik M."/>
            <person name="Parker M.S."/>
            <person name="Petit J.L."/>
            <person name="Porcel B.M."/>
            <person name="Poulsen N."/>
            <person name="Robison M."/>
            <person name="Rychlewski L."/>
            <person name="Rynearson T.A."/>
            <person name="Schmutz J."/>
            <person name="Shapiro H."/>
            <person name="Siaut M."/>
            <person name="Stanley M."/>
            <person name="Sussman M.R."/>
            <person name="Taylor A.R."/>
            <person name="Vardi A."/>
            <person name="von Dassow P."/>
            <person name="Vyverman W."/>
            <person name="Willis A."/>
            <person name="Wyrwicz L.S."/>
            <person name="Rokhsar D.S."/>
            <person name="Weissenbach J."/>
            <person name="Armbrust E.V."/>
            <person name="Green B.R."/>
            <person name="Van de Peer Y."/>
            <person name="Grigoriev I.V."/>
        </authorList>
    </citation>
    <scope>NUCLEOTIDE SEQUENCE [LARGE SCALE GENOMIC DNA]</scope>
    <source>
        <strain evidence="2">CCMP1335</strain>
    </source>
</reference>
<dbReference type="SUPFAM" id="SSF55681">
    <property type="entry name" value="Class II aaRS and biotin synthetases"/>
    <property type="match status" value="1"/>
</dbReference>
<dbReference type="KEGG" id="tps:THAPSDRAFT_18741"/>
<dbReference type="PaxDb" id="35128-Thaps18741"/>
<dbReference type="OMA" id="MEWSADI"/>
<dbReference type="AlphaFoldDB" id="B8CAI1"/>
<dbReference type="HOGENOM" id="CLU_075935_1_0_1"/>
<dbReference type="KEGG" id="tps:THAPSDRAFT_36995"/>
<name>B8CAI1_THAPS</name>
<protein>
    <recommendedName>
        <fullName evidence="1">BPL/LPL catalytic domain-containing protein</fullName>
    </recommendedName>
</protein>
<reference evidence="2" key="3">
    <citation type="submission" date="2008-09" db="EMBL/GenBank/DDBJ databases">
        <authorList>
            <consortium name="Diatom Consortium"/>
            <person name="Grigoriev I."/>
            <person name="Grimwood J."/>
            <person name="Kuo A."/>
            <person name="Otillar R.P."/>
            <person name="Salamov A."/>
            <person name="Detter J.C."/>
            <person name="Schmutz J."/>
            <person name="Lindquist E."/>
            <person name="Shapiro H."/>
            <person name="Lucas S."/>
            <person name="Glavina del Rio T."/>
            <person name="Bruce D."/>
            <person name="Pitluck S."/>
            <person name="Rokhsar D."/>
            <person name="Armbrust V."/>
        </authorList>
    </citation>
    <scope>GENOME REANNOTATION</scope>
    <source>
        <strain evidence="2">CCMP1335</strain>
    </source>
</reference>
<dbReference type="STRING" id="35128.B8CAI1"/>
<evidence type="ECO:0000313" key="2">
    <source>
        <dbReference type="EMBL" id="EED89684.1"/>
    </source>
</evidence>
<dbReference type="PANTHER" id="PTHR43506">
    <property type="entry name" value="BIOTIN/LIPOATE A/B PROTEIN LIGASE FAMILY"/>
    <property type="match status" value="1"/>
</dbReference>
<feature type="non-terminal residue" evidence="2">
    <location>
        <position position="1"/>
    </location>
</feature>
<evidence type="ECO:0000259" key="1">
    <source>
        <dbReference type="PROSITE" id="PS51733"/>
    </source>
</evidence>
<dbReference type="Gene3D" id="3.30.930.10">
    <property type="entry name" value="Bira Bifunctional Protein, Domain 2"/>
    <property type="match status" value="1"/>
</dbReference>
<accession>B8CAI1</accession>
<dbReference type="Pfam" id="PF21948">
    <property type="entry name" value="LplA-B_cat"/>
    <property type="match status" value="1"/>
</dbReference>
<dbReference type="RefSeq" id="XP_002293223.1">
    <property type="nucleotide sequence ID" value="XM_002293187.1"/>
</dbReference>
<dbReference type="RefSeq" id="XP_002293227.1">
    <property type="nucleotide sequence ID" value="XM_002293191.1"/>
</dbReference>
<dbReference type="EMBL" id="CM000647">
    <property type="protein sequence ID" value="EED89688.1"/>
    <property type="molecule type" value="Genomic_DNA"/>
</dbReference>
<dbReference type="GeneID" id="7447982"/>
<organism evidence="2 4">
    <name type="scientific">Thalassiosira pseudonana</name>
    <name type="common">Marine diatom</name>
    <name type="synonym">Cyclotella nana</name>
    <dbReference type="NCBI Taxonomy" id="35128"/>
    <lineage>
        <taxon>Eukaryota</taxon>
        <taxon>Sar</taxon>
        <taxon>Stramenopiles</taxon>
        <taxon>Ochrophyta</taxon>
        <taxon>Bacillariophyta</taxon>
        <taxon>Coscinodiscophyceae</taxon>
        <taxon>Thalassiosirophycidae</taxon>
        <taxon>Thalassiosirales</taxon>
        <taxon>Thalassiosiraceae</taxon>
        <taxon>Thalassiosira</taxon>
    </lineage>
</organism>
<dbReference type="PANTHER" id="PTHR43506:SF1">
    <property type="entry name" value="BPL_LPL CATALYTIC DOMAIN-CONTAINING PROTEIN"/>
    <property type="match status" value="1"/>
</dbReference>
<dbReference type="InterPro" id="IPR004143">
    <property type="entry name" value="BPL_LPL_catalytic"/>
</dbReference>
<gene>
    <name evidence="2" type="ORF">THAPSDRAFT_18741</name>
    <name evidence="3" type="ORF">THAPSDRAFT_36995</name>
</gene>
<evidence type="ECO:0000313" key="3">
    <source>
        <dbReference type="EMBL" id="EED89688.1"/>
    </source>
</evidence>
<sequence>KDGVLVLKRFSGGGTVVVDHDSLWTTFIGRNEVKMGVSTSGSRECVKPFPREIMEWSADIGDEVEEDSTTPKFQLRENDYVLGERKMGGNAQSIVSGGFLHHTSFLWDFDNTNMEYLTIPDKRPDYRGNRSHDDFLAKLKN</sequence>
<dbReference type="PROSITE" id="PS51733">
    <property type="entry name" value="BPL_LPL_CATALYTIC"/>
    <property type="match status" value="1"/>
</dbReference>
<reference evidence="2 4" key="1">
    <citation type="journal article" date="2004" name="Science">
        <title>The genome of the diatom Thalassiosira pseudonana: ecology, evolution, and metabolism.</title>
        <authorList>
            <person name="Armbrust E.V."/>
            <person name="Berges J.A."/>
            <person name="Bowler C."/>
            <person name="Green B.R."/>
            <person name="Martinez D."/>
            <person name="Putnam N.H."/>
            <person name="Zhou S."/>
            <person name="Allen A.E."/>
            <person name="Apt K.E."/>
            <person name="Bechner M."/>
            <person name="Brzezinski M.A."/>
            <person name="Chaal B.K."/>
            <person name="Chiovitti A."/>
            <person name="Davis A.K."/>
            <person name="Demarest M.S."/>
            <person name="Detter J.C."/>
            <person name="Glavina T."/>
            <person name="Goodstein D."/>
            <person name="Hadi M.Z."/>
            <person name="Hellsten U."/>
            <person name="Hildebrand M."/>
            <person name="Jenkins B.D."/>
            <person name="Jurka J."/>
            <person name="Kapitonov V.V."/>
            <person name="Kroger N."/>
            <person name="Lau W.W."/>
            <person name="Lane T.W."/>
            <person name="Larimer F.W."/>
            <person name="Lippmeier J.C."/>
            <person name="Lucas S."/>
            <person name="Medina M."/>
            <person name="Montsant A."/>
            <person name="Obornik M."/>
            <person name="Parker M.S."/>
            <person name="Palenik B."/>
            <person name="Pazour G.J."/>
            <person name="Richardson P.M."/>
            <person name="Rynearson T.A."/>
            <person name="Saito M.A."/>
            <person name="Schwartz D.C."/>
            <person name="Thamatrakoln K."/>
            <person name="Valentin K."/>
            <person name="Vardi A."/>
            <person name="Wilkerson F.P."/>
            <person name="Rokhsar D.S."/>
        </authorList>
    </citation>
    <scope>NUCLEOTIDE SEQUENCE [LARGE SCALE GENOMIC DNA]</scope>
    <source>
        <strain evidence="2">CCMP1335</strain>
    </source>
</reference>
<dbReference type="InterPro" id="IPR045864">
    <property type="entry name" value="aa-tRNA-synth_II/BPL/LPL"/>
</dbReference>
<feature type="non-terminal residue" evidence="2">
    <location>
        <position position="141"/>
    </location>
</feature>
<dbReference type="EMBL" id="CM000647">
    <property type="protein sequence ID" value="EED89684.1"/>
    <property type="molecule type" value="Genomic_DNA"/>
</dbReference>
<evidence type="ECO:0000313" key="4">
    <source>
        <dbReference type="Proteomes" id="UP000001449"/>
    </source>
</evidence>
<feature type="domain" description="BPL/LPL catalytic" evidence="1">
    <location>
        <begin position="1"/>
        <end position="141"/>
    </location>
</feature>
<dbReference type="eggNOG" id="KOG3159">
    <property type="taxonomic scope" value="Eukaryota"/>
</dbReference>
<proteinExistence type="predicted"/>
<dbReference type="InterPro" id="IPR053264">
    <property type="entry name" value="Lipoate-ligase_2_inactive"/>
</dbReference>
<dbReference type="Proteomes" id="UP000001449">
    <property type="component" value="Chromosome 12"/>
</dbReference>
<dbReference type="GeneID" id="7447978"/>
<keyword evidence="4" id="KW-1185">Reference proteome</keyword>